<keyword evidence="1" id="KW-0472">Membrane</keyword>
<gene>
    <name evidence="2" type="ORF">CBOVIS_LOCUS2776</name>
</gene>
<feature type="transmembrane region" description="Helical" evidence="1">
    <location>
        <begin position="151"/>
        <end position="172"/>
    </location>
</feature>
<feature type="transmembrane region" description="Helical" evidence="1">
    <location>
        <begin position="97"/>
        <end position="130"/>
    </location>
</feature>
<protein>
    <submittedName>
        <fullName evidence="2">Uncharacterized protein</fullName>
    </submittedName>
</protein>
<reference evidence="2 3" key="1">
    <citation type="submission" date="2020-04" db="EMBL/GenBank/DDBJ databases">
        <authorList>
            <person name="Laetsch R D."/>
            <person name="Stevens L."/>
            <person name="Kumar S."/>
            <person name="Blaxter L. M."/>
        </authorList>
    </citation>
    <scope>NUCLEOTIDE SEQUENCE [LARGE SCALE GENOMIC DNA]</scope>
</reference>
<dbReference type="OrthoDB" id="5854864at2759"/>
<comment type="caution">
    <text evidence="2">The sequence shown here is derived from an EMBL/GenBank/DDBJ whole genome shotgun (WGS) entry which is preliminary data.</text>
</comment>
<proteinExistence type="predicted"/>
<keyword evidence="3" id="KW-1185">Reference proteome</keyword>
<keyword evidence="1" id="KW-0812">Transmembrane</keyword>
<evidence type="ECO:0000313" key="3">
    <source>
        <dbReference type="Proteomes" id="UP000494206"/>
    </source>
</evidence>
<feature type="transmembrane region" description="Helical" evidence="1">
    <location>
        <begin position="56"/>
        <end position="85"/>
    </location>
</feature>
<evidence type="ECO:0000313" key="2">
    <source>
        <dbReference type="EMBL" id="CAB3399691.1"/>
    </source>
</evidence>
<sequence length="315" mass="35912">MLYAPFLKNQNSTLTDEAVENSITLFTATFALFIPYLFLVMFFYMARKTDNRQPHYIIQLHFVGCGSLCFLGTFLFAILLLVFQSSNLFGTAFENFYFINFLCTLIFKLVISSPVLISTIFYHLLFVTSLQRLILISNAKVGMQLLTGRRLGLKIAILYLIALISGISKLIHMTKPQYLEVVMLMVTICLFGISYFFIRHIERRLIASAHTTVLRQTVPIVAIQSLFTLIELYAIQSQKPTSIIYCVRTIETFSLSFLGPLIMILGSRSKCRIVWAIATCRWDENYGRGELYTSNQTPMDISNAVSLSPTPTNRF</sequence>
<dbReference type="Proteomes" id="UP000494206">
    <property type="component" value="Unassembled WGS sequence"/>
</dbReference>
<evidence type="ECO:0000256" key="1">
    <source>
        <dbReference type="SAM" id="Phobius"/>
    </source>
</evidence>
<feature type="transmembrane region" description="Helical" evidence="1">
    <location>
        <begin position="218"/>
        <end position="236"/>
    </location>
</feature>
<dbReference type="EMBL" id="CADEPM010000002">
    <property type="protein sequence ID" value="CAB3399691.1"/>
    <property type="molecule type" value="Genomic_DNA"/>
</dbReference>
<keyword evidence="1" id="KW-1133">Transmembrane helix</keyword>
<name>A0A8S1EIG1_9PELO</name>
<organism evidence="2 3">
    <name type="scientific">Caenorhabditis bovis</name>
    <dbReference type="NCBI Taxonomy" id="2654633"/>
    <lineage>
        <taxon>Eukaryota</taxon>
        <taxon>Metazoa</taxon>
        <taxon>Ecdysozoa</taxon>
        <taxon>Nematoda</taxon>
        <taxon>Chromadorea</taxon>
        <taxon>Rhabditida</taxon>
        <taxon>Rhabditina</taxon>
        <taxon>Rhabditomorpha</taxon>
        <taxon>Rhabditoidea</taxon>
        <taxon>Rhabditidae</taxon>
        <taxon>Peloderinae</taxon>
        <taxon>Caenorhabditis</taxon>
    </lineage>
</organism>
<feature type="transmembrane region" description="Helical" evidence="1">
    <location>
        <begin position="23"/>
        <end position="44"/>
    </location>
</feature>
<feature type="transmembrane region" description="Helical" evidence="1">
    <location>
        <begin position="178"/>
        <end position="198"/>
    </location>
</feature>
<dbReference type="AlphaFoldDB" id="A0A8S1EIG1"/>
<feature type="transmembrane region" description="Helical" evidence="1">
    <location>
        <begin position="242"/>
        <end position="265"/>
    </location>
</feature>
<accession>A0A8S1EIG1</accession>